<protein>
    <submittedName>
        <fullName evidence="2">Uncharacterized protein</fullName>
    </submittedName>
</protein>
<evidence type="ECO:0000313" key="2">
    <source>
        <dbReference type="EMBL" id="GIQ79834.1"/>
    </source>
</evidence>
<name>A0A9K3CQN5_9EUKA</name>
<accession>A0A9K3CQN5</accession>
<proteinExistence type="predicted"/>
<evidence type="ECO:0000313" key="3">
    <source>
        <dbReference type="Proteomes" id="UP000265618"/>
    </source>
</evidence>
<reference evidence="2 3" key="1">
    <citation type="journal article" date="2018" name="PLoS ONE">
        <title>The draft genome of Kipferlia bialata reveals reductive genome evolution in fornicate parasites.</title>
        <authorList>
            <person name="Tanifuji G."/>
            <person name="Takabayashi S."/>
            <person name="Kume K."/>
            <person name="Takagi M."/>
            <person name="Nakayama T."/>
            <person name="Kamikawa R."/>
            <person name="Inagaki Y."/>
            <person name="Hashimoto T."/>
        </authorList>
    </citation>
    <scope>NUCLEOTIDE SEQUENCE [LARGE SCALE GENOMIC DNA]</scope>
    <source>
        <strain evidence="2">NY0173</strain>
    </source>
</reference>
<feature type="compositionally biased region" description="Polar residues" evidence="1">
    <location>
        <begin position="1"/>
        <end position="21"/>
    </location>
</feature>
<feature type="region of interest" description="Disordered" evidence="1">
    <location>
        <begin position="161"/>
        <end position="187"/>
    </location>
</feature>
<feature type="compositionally biased region" description="Low complexity" evidence="1">
    <location>
        <begin position="171"/>
        <end position="181"/>
    </location>
</feature>
<dbReference type="AlphaFoldDB" id="A0A9K3CQN5"/>
<evidence type="ECO:0000256" key="1">
    <source>
        <dbReference type="SAM" id="MobiDB-lite"/>
    </source>
</evidence>
<comment type="caution">
    <text evidence="2">The sequence shown here is derived from an EMBL/GenBank/DDBJ whole genome shotgun (WGS) entry which is preliminary data.</text>
</comment>
<sequence>MGGASSSTNRGNDSNNNSDLNRTYVRPSPPAAVTQTRQADTDMGNKITNTPKGSSDRSWITSRLLMLTITDHPDFLDTAERVLAHTLRFVQSSNIESVYPDMACKFLAILMVFAKEVSDFKDQVDASPENKGDDDLHTEIIKSLLQIAKWAREIDPTRLTGGRNVQAMGASNSSNRSSPSNVRQTRRTEVDMGNKITTTPKGASDRNWITTRLLLMTMMDHPDFLDTAERVLAHTARFLQKSNIESVYPEMAVKFLALLMVFGKEVSDFRGQVQASPNNKGDDDLHTEMIKSLLQVAKWAREIDPTRLTGGREVQKSWDYIKDIGME</sequence>
<feature type="compositionally biased region" description="Polar residues" evidence="1">
    <location>
        <begin position="46"/>
        <end position="56"/>
    </location>
</feature>
<gene>
    <name evidence="2" type="ORF">KIPB_000534</name>
</gene>
<organism evidence="2 3">
    <name type="scientific">Kipferlia bialata</name>
    <dbReference type="NCBI Taxonomy" id="797122"/>
    <lineage>
        <taxon>Eukaryota</taxon>
        <taxon>Metamonada</taxon>
        <taxon>Carpediemonas-like organisms</taxon>
        <taxon>Kipferlia</taxon>
    </lineage>
</organism>
<feature type="region of interest" description="Disordered" evidence="1">
    <location>
        <begin position="1"/>
        <end position="56"/>
    </location>
</feature>
<keyword evidence="3" id="KW-1185">Reference proteome</keyword>
<dbReference type="Proteomes" id="UP000265618">
    <property type="component" value="Unassembled WGS sequence"/>
</dbReference>
<dbReference type="EMBL" id="BDIP01000062">
    <property type="protein sequence ID" value="GIQ79834.1"/>
    <property type="molecule type" value="Genomic_DNA"/>
</dbReference>